<dbReference type="Gene3D" id="1.10.1540.10">
    <property type="entry name" value="BEACH domain"/>
    <property type="match status" value="1"/>
</dbReference>
<gene>
    <name evidence="3" type="ORF">M427DRAFT_197090</name>
</gene>
<evidence type="ECO:0000313" key="4">
    <source>
        <dbReference type="Proteomes" id="UP000070544"/>
    </source>
</evidence>
<feature type="domain" description="BEACH" evidence="1">
    <location>
        <begin position="182"/>
        <end position="321"/>
    </location>
</feature>
<evidence type="ECO:0008006" key="5">
    <source>
        <dbReference type="Google" id="ProtNLM"/>
    </source>
</evidence>
<dbReference type="PANTHER" id="PTHR13743:SF112">
    <property type="entry name" value="BEACH DOMAIN-CONTAINING PROTEIN"/>
    <property type="match status" value="1"/>
</dbReference>
<keyword evidence="4" id="KW-1185">Reference proteome</keyword>
<dbReference type="PROSITE" id="PS50197">
    <property type="entry name" value="BEACH"/>
    <property type="match status" value="1"/>
</dbReference>
<evidence type="ECO:0000259" key="1">
    <source>
        <dbReference type="PROSITE" id="PS50197"/>
    </source>
</evidence>
<dbReference type="Proteomes" id="UP000070544">
    <property type="component" value="Unassembled WGS sequence"/>
</dbReference>
<dbReference type="Pfam" id="PF14844">
    <property type="entry name" value="PH_BEACH"/>
    <property type="match status" value="1"/>
</dbReference>
<accession>A0A139AQA5</accession>
<reference evidence="3 4" key="1">
    <citation type="journal article" date="2015" name="Genome Biol. Evol.">
        <title>Phylogenomic analyses indicate that early fungi evolved digesting cell walls of algal ancestors of land plants.</title>
        <authorList>
            <person name="Chang Y."/>
            <person name="Wang S."/>
            <person name="Sekimoto S."/>
            <person name="Aerts A.L."/>
            <person name="Choi C."/>
            <person name="Clum A."/>
            <person name="LaButti K.M."/>
            <person name="Lindquist E.A."/>
            <person name="Yee Ngan C."/>
            <person name="Ohm R.A."/>
            <person name="Salamov A.A."/>
            <person name="Grigoriev I.V."/>
            <person name="Spatafora J.W."/>
            <person name="Berbee M.L."/>
        </authorList>
    </citation>
    <scope>NUCLEOTIDE SEQUENCE [LARGE SCALE GENOMIC DNA]</scope>
    <source>
        <strain evidence="3 4">JEL478</strain>
    </source>
</reference>
<dbReference type="SMART" id="SM01026">
    <property type="entry name" value="Beach"/>
    <property type="match status" value="1"/>
</dbReference>
<dbReference type="GO" id="GO:0008104">
    <property type="term" value="P:intracellular protein localization"/>
    <property type="evidence" value="ECO:0007669"/>
    <property type="project" value="TreeGrafter"/>
</dbReference>
<organism evidence="3 4">
    <name type="scientific">Gonapodya prolifera (strain JEL478)</name>
    <name type="common">Monoblepharis prolifera</name>
    <dbReference type="NCBI Taxonomy" id="1344416"/>
    <lineage>
        <taxon>Eukaryota</taxon>
        <taxon>Fungi</taxon>
        <taxon>Fungi incertae sedis</taxon>
        <taxon>Chytridiomycota</taxon>
        <taxon>Chytridiomycota incertae sedis</taxon>
        <taxon>Monoblepharidomycetes</taxon>
        <taxon>Monoblepharidales</taxon>
        <taxon>Gonapodyaceae</taxon>
        <taxon>Gonapodya</taxon>
    </lineage>
</organism>
<sequence>MPNYDFDDYGFAASRRDRTVSSTTKEDEEQLDALRKVSMRVQSVANSSDAEEVFGIDQDGSSAPPGDKSLLSVFCDLVYLTVTVPGRLEISSKGFSFSVERKDTLEYPRVIEAECLKDRRWPLESLKEVHLRRYHLRKSALELFFSDGTTSLFHFPDPKDRVNIVNKIITLRQSSLVSCDTRSPYDQFRRSNMMEKWQRHEISNFSYLMWLNTIAGRSYNDLSMYPVFPWILKDYASRSLDLDDPNVYRDLSRPIGSLEPTCLQQAKERYKSMEQEPGGERPFHYGTHYSRCALSNAGSVEIRINCFILQRRGGAFLSCAT</sequence>
<dbReference type="SUPFAM" id="SSF50729">
    <property type="entry name" value="PH domain-like"/>
    <property type="match status" value="1"/>
</dbReference>
<name>A0A139AQA5_GONPJ</name>
<protein>
    <recommendedName>
        <fullName evidence="5">BEACH domain-containing protein</fullName>
    </recommendedName>
</protein>
<proteinExistence type="predicted"/>
<feature type="domain" description="BEACH-type PH" evidence="2">
    <location>
        <begin position="64"/>
        <end position="169"/>
    </location>
</feature>
<dbReference type="InterPro" id="IPR036372">
    <property type="entry name" value="BEACH_dom_sf"/>
</dbReference>
<dbReference type="AlphaFoldDB" id="A0A139AQA5"/>
<dbReference type="GO" id="GO:0005829">
    <property type="term" value="C:cytosol"/>
    <property type="evidence" value="ECO:0007669"/>
    <property type="project" value="TreeGrafter"/>
</dbReference>
<dbReference type="PROSITE" id="PS51783">
    <property type="entry name" value="PH_BEACH"/>
    <property type="match status" value="1"/>
</dbReference>
<dbReference type="GO" id="GO:0019901">
    <property type="term" value="F:protein kinase binding"/>
    <property type="evidence" value="ECO:0007669"/>
    <property type="project" value="TreeGrafter"/>
</dbReference>
<dbReference type="InterPro" id="IPR050865">
    <property type="entry name" value="BEACH_Domain"/>
</dbReference>
<dbReference type="InterPro" id="IPR000409">
    <property type="entry name" value="BEACH_dom"/>
</dbReference>
<dbReference type="CDD" id="cd01201">
    <property type="entry name" value="PH_BEACH"/>
    <property type="match status" value="1"/>
</dbReference>
<evidence type="ECO:0000259" key="2">
    <source>
        <dbReference type="PROSITE" id="PS51783"/>
    </source>
</evidence>
<dbReference type="InterPro" id="IPR023362">
    <property type="entry name" value="PH-BEACH_dom"/>
</dbReference>
<dbReference type="GO" id="GO:0016020">
    <property type="term" value="C:membrane"/>
    <property type="evidence" value="ECO:0007669"/>
    <property type="project" value="TreeGrafter"/>
</dbReference>
<dbReference type="PANTHER" id="PTHR13743">
    <property type="entry name" value="BEIGE/BEACH-RELATED"/>
    <property type="match status" value="1"/>
</dbReference>
<dbReference type="InterPro" id="IPR011993">
    <property type="entry name" value="PH-like_dom_sf"/>
</dbReference>
<dbReference type="OrthoDB" id="26681at2759"/>
<dbReference type="Pfam" id="PF02138">
    <property type="entry name" value="Beach"/>
    <property type="match status" value="1"/>
</dbReference>
<dbReference type="STRING" id="1344416.A0A139AQA5"/>
<evidence type="ECO:0000313" key="3">
    <source>
        <dbReference type="EMBL" id="KXS18665.1"/>
    </source>
</evidence>
<dbReference type="EMBL" id="KQ965741">
    <property type="protein sequence ID" value="KXS18665.1"/>
    <property type="molecule type" value="Genomic_DNA"/>
</dbReference>
<dbReference type="SUPFAM" id="SSF81837">
    <property type="entry name" value="BEACH domain"/>
    <property type="match status" value="1"/>
</dbReference>
<dbReference type="Gene3D" id="2.30.29.30">
    <property type="entry name" value="Pleckstrin-homology domain (PH domain)/Phosphotyrosine-binding domain (PTB)"/>
    <property type="match status" value="1"/>
</dbReference>